<evidence type="ECO:0000313" key="2">
    <source>
        <dbReference type="EMBL" id="CAA9426140.1"/>
    </source>
</evidence>
<organism evidence="2">
    <name type="scientific">uncultured Rubrobacteraceae bacterium</name>
    <dbReference type="NCBI Taxonomy" id="349277"/>
    <lineage>
        <taxon>Bacteria</taxon>
        <taxon>Bacillati</taxon>
        <taxon>Actinomycetota</taxon>
        <taxon>Rubrobacteria</taxon>
        <taxon>Rubrobacterales</taxon>
        <taxon>Rubrobacteraceae</taxon>
        <taxon>environmental samples</taxon>
    </lineage>
</organism>
<feature type="non-terminal residue" evidence="2">
    <location>
        <position position="1"/>
    </location>
</feature>
<feature type="non-terminal residue" evidence="2">
    <location>
        <position position="56"/>
    </location>
</feature>
<dbReference type="EMBL" id="CADCUT010000175">
    <property type="protein sequence ID" value="CAA9426140.1"/>
    <property type="molecule type" value="Genomic_DNA"/>
</dbReference>
<name>A0A6J4PWG2_9ACTN</name>
<feature type="region of interest" description="Disordered" evidence="1">
    <location>
        <begin position="20"/>
        <end position="56"/>
    </location>
</feature>
<protein>
    <submittedName>
        <fullName evidence="2">Uncharacterized protein</fullName>
    </submittedName>
</protein>
<gene>
    <name evidence="2" type="ORF">AVDCRST_MAG03-2906</name>
</gene>
<proteinExistence type="predicted"/>
<reference evidence="2" key="1">
    <citation type="submission" date="2020-02" db="EMBL/GenBank/DDBJ databases">
        <authorList>
            <person name="Meier V. D."/>
        </authorList>
    </citation>
    <scope>NUCLEOTIDE SEQUENCE</scope>
    <source>
        <strain evidence="2">AVDCRST_MAG03</strain>
    </source>
</reference>
<sequence>AERLDLASRCHPGRAFHRVHARHRNNGALRKRGKGEKARPADEVLLSTGPRDLPGV</sequence>
<accession>A0A6J4PWG2</accession>
<feature type="compositionally biased region" description="Basic residues" evidence="1">
    <location>
        <begin position="20"/>
        <end position="34"/>
    </location>
</feature>
<dbReference type="AlphaFoldDB" id="A0A6J4PWG2"/>
<evidence type="ECO:0000256" key="1">
    <source>
        <dbReference type="SAM" id="MobiDB-lite"/>
    </source>
</evidence>